<evidence type="ECO:0000313" key="2">
    <source>
        <dbReference type="Proteomes" id="UP001321473"/>
    </source>
</evidence>
<feature type="non-terminal residue" evidence="1">
    <location>
        <position position="1"/>
    </location>
</feature>
<sequence>EEEDDEPCHVDDNEARSLPLRFRFHAGSQFVDSSGQHAVCKTPRASKGCIYVYVLLILSIISSCVNESRVYHGRPGVWLTA</sequence>
<evidence type="ECO:0000313" key="1">
    <source>
        <dbReference type="EMBL" id="KAK8776229.1"/>
    </source>
</evidence>
<accession>A0AAQ4EN93</accession>
<dbReference type="AlphaFoldDB" id="A0AAQ4EN93"/>
<gene>
    <name evidence="1" type="ORF">V5799_030423</name>
</gene>
<proteinExistence type="predicted"/>
<name>A0AAQ4EN93_AMBAM</name>
<organism evidence="1 2">
    <name type="scientific">Amblyomma americanum</name>
    <name type="common">Lone star tick</name>
    <dbReference type="NCBI Taxonomy" id="6943"/>
    <lineage>
        <taxon>Eukaryota</taxon>
        <taxon>Metazoa</taxon>
        <taxon>Ecdysozoa</taxon>
        <taxon>Arthropoda</taxon>
        <taxon>Chelicerata</taxon>
        <taxon>Arachnida</taxon>
        <taxon>Acari</taxon>
        <taxon>Parasitiformes</taxon>
        <taxon>Ixodida</taxon>
        <taxon>Ixodoidea</taxon>
        <taxon>Ixodidae</taxon>
        <taxon>Amblyomminae</taxon>
        <taxon>Amblyomma</taxon>
    </lineage>
</organism>
<keyword evidence="2" id="KW-1185">Reference proteome</keyword>
<dbReference type="Proteomes" id="UP001321473">
    <property type="component" value="Unassembled WGS sequence"/>
</dbReference>
<reference evidence="1 2" key="1">
    <citation type="journal article" date="2023" name="Arcadia Sci">
        <title>De novo assembly of a long-read Amblyomma americanum tick genome.</title>
        <authorList>
            <person name="Chou S."/>
            <person name="Poskanzer K.E."/>
            <person name="Rollins M."/>
            <person name="Thuy-Boun P.S."/>
        </authorList>
    </citation>
    <scope>NUCLEOTIDE SEQUENCE [LARGE SCALE GENOMIC DNA]</scope>
    <source>
        <strain evidence="1">F_SG_1</strain>
        <tissue evidence="1">Salivary glands</tissue>
    </source>
</reference>
<dbReference type="EMBL" id="JARKHS020013219">
    <property type="protein sequence ID" value="KAK8776229.1"/>
    <property type="molecule type" value="Genomic_DNA"/>
</dbReference>
<comment type="caution">
    <text evidence="1">The sequence shown here is derived from an EMBL/GenBank/DDBJ whole genome shotgun (WGS) entry which is preliminary data.</text>
</comment>
<protein>
    <submittedName>
        <fullName evidence="1">Uncharacterized protein</fullName>
    </submittedName>
</protein>